<evidence type="ECO:0000256" key="2">
    <source>
        <dbReference type="ARBA" id="ARBA00022777"/>
    </source>
</evidence>
<keyword evidence="2 4" id="KW-0418">Kinase</keyword>
<dbReference type="EMBL" id="QPJD01000002">
    <property type="protein sequence ID" value="RCW50909.1"/>
    <property type="molecule type" value="Genomic_DNA"/>
</dbReference>
<keyword evidence="5" id="KW-1185">Reference proteome</keyword>
<comment type="caution">
    <text evidence="4">The sequence shown here is derived from an EMBL/GenBank/DDBJ whole genome shotgun (WGS) entry which is preliminary data.</text>
</comment>
<evidence type="ECO:0000256" key="1">
    <source>
        <dbReference type="ARBA" id="ARBA00022679"/>
    </source>
</evidence>
<dbReference type="PANTHER" id="PTHR10584:SF166">
    <property type="entry name" value="RIBOKINASE"/>
    <property type="match status" value="1"/>
</dbReference>
<dbReference type="AlphaFoldDB" id="A0A368W7R9"/>
<evidence type="ECO:0000313" key="5">
    <source>
        <dbReference type="Proteomes" id="UP000252415"/>
    </source>
</evidence>
<sequence length="315" mass="34695">MHSPVCVIGTIFIDCKGFAAQSYHPYTRNLGNIQFVHGGVGRNVAENLANLHLPTTFVTSVDDTAIGREVVERLQKLKVNNEYQIRSKQCGMGMWLAVLDEKGELAGSISQIPDFTLLQRFITSKGKTVIGQSSHIALELDLTIEIANHVIKMAKKEKKPIYGIPGNLDVILKHTEILGDLDCFICNNFEADLFLKLDFTNLTVDQKIDSLIQFVERSGLGSMVVTLGDQGSVYYDSYTKDSGYQPVFPVKLVDTSGAGDAFFSGTVMGLIKGLPLKKAVICGTKVAGWTIESPENTCLDLPVKIKQDEFFRKLL</sequence>
<dbReference type="GO" id="GO:0016301">
    <property type="term" value="F:kinase activity"/>
    <property type="evidence" value="ECO:0007669"/>
    <property type="project" value="UniProtKB-KW"/>
</dbReference>
<dbReference type="OrthoDB" id="9806249at2"/>
<dbReference type="Pfam" id="PF00294">
    <property type="entry name" value="PfkB"/>
    <property type="match status" value="1"/>
</dbReference>
<dbReference type="InterPro" id="IPR011611">
    <property type="entry name" value="PfkB_dom"/>
</dbReference>
<organism evidence="4 5">
    <name type="scientific">Paenibacillus prosopidis</name>
    <dbReference type="NCBI Taxonomy" id="630520"/>
    <lineage>
        <taxon>Bacteria</taxon>
        <taxon>Bacillati</taxon>
        <taxon>Bacillota</taxon>
        <taxon>Bacilli</taxon>
        <taxon>Bacillales</taxon>
        <taxon>Paenibacillaceae</taxon>
        <taxon>Paenibacillus</taxon>
    </lineage>
</organism>
<dbReference type="RefSeq" id="WP_114378425.1">
    <property type="nucleotide sequence ID" value="NZ_QPJD01000002.1"/>
</dbReference>
<evidence type="ECO:0000259" key="3">
    <source>
        <dbReference type="Pfam" id="PF00294"/>
    </source>
</evidence>
<dbReference type="Proteomes" id="UP000252415">
    <property type="component" value="Unassembled WGS sequence"/>
</dbReference>
<reference evidence="4 5" key="1">
    <citation type="submission" date="2018-07" db="EMBL/GenBank/DDBJ databases">
        <title>Genomic Encyclopedia of Type Strains, Phase III (KMG-III): the genomes of soil and plant-associated and newly described type strains.</title>
        <authorList>
            <person name="Whitman W."/>
        </authorList>
    </citation>
    <scope>NUCLEOTIDE SEQUENCE [LARGE SCALE GENOMIC DNA]</scope>
    <source>
        <strain evidence="4 5">CECT 7506</strain>
    </source>
</reference>
<name>A0A368W7R9_9BACL</name>
<dbReference type="PANTHER" id="PTHR10584">
    <property type="entry name" value="SUGAR KINASE"/>
    <property type="match status" value="1"/>
</dbReference>
<feature type="domain" description="Carbohydrate kinase PfkB" evidence="3">
    <location>
        <begin position="5"/>
        <end position="295"/>
    </location>
</feature>
<gene>
    <name evidence="4" type="ORF">DFP97_102101</name>
</gene>
<evidence type="ECO:0000313" key="4">
    <source>
        <dbReference type="EMBL" id="RCW50909.1"/>
    </source>
</evidence>
<dbReference type="Gene3D" id="3.40.1190.20">
    <property type="match status" value="1"/>
</dbReference>
<protein>
    <submittedName>
        <fullName evidence="4">Pseudouridine kinase</fullName>
    </submittedName>
</protein>
<dbReference type="InterPro" id="IPR029056">
    <property type="entry name" value="Ribokinase-like"/>
</dbReference>
<accession>A0A368W7R9</accession>
<dbReference type="SUPFAM" id="SSF53613">
    <property type="entry name" value="Ribokinase-like"/>
    <property type="match status" value="1"/>
</dbReference>
<keyword evidence="1" id="KW-0808">Transferase</keyword>
<proteinExistence type="predicted"/>